<dbReference type="RefSeq" id="XP_015464732.1">
    <property type="nucleotide sequence ID" value="XM_015614444.1"/>
</dbReference>
<evidence type="ECO:0000313" key="8">
    <source>
        <dbReference type="Proteomes" id="UP000054251"/>
    </source>
</evidence>
<comment type="caution">
    <text evidence="7">The sequence shown here is derived from an EMBL/GenBank/DDBJ whole genome shotgun (WGS) entry which is preliminary data.</text>
</comment>
<feature type="transmembrane region" description="Helical" evidence="6">
    <location>
        <begin position="62"/>
        <end position="85"/>
    </location>
</feature>
<evidence type="ECO:0000256" key="5">
    <source>
        <dbReference type="ARBA" id="ARBA00023136"/>
    </source>
</evidence>
<protein>
    <recommendedName>
        <fullName evidence="9">Polyamine transporter</fullName>
    </recommendedName>
</protein>
<feature type="transmembrane region" description="Helical" evidence="6">
    <location>
        <begin position="97"/>
        <end position="114"/>
    </location>
</feature>
<dbReference type="AlphaFoldDB" id="A0A0V1PQX0"/>
<dbReference type="PIRSF" id="PIRSF006060">
    <property type="entry name" value="AA_transporter"/>
    <property type="match status" value="1"/>
</dbReference>
<keyword evidence="2" id="KW-0813">Transport</keyword>
<feature type="transmembrane region" description="Helical" evidence="6">
    <location>
        <begin position="432"/>
        <end position="455"/>
    </location>
</feature>
<evidence type="ECO:0000256" key="3">
    <source>
        <dbReference type="ARBA" id="ARBA00022692"/>
    </source>
</evidence>
<feature type="transmembrane region" description="Helical" evidence="6">
    <location>
        <begin position="263"/>
        <end position="283"/>
    </location>
</feature>
<dbReference type="EMBL" id="LMYN01000239">
    <property type="protein sequence ID" value="KRZ98629.1"/>
    <property type="molecule type" value="Genomic_DNA"/>
</dbReference>
<accession>A0A0V1PQX0</accession>
<dbReference type="GO" id="GO:0015101">
    <property type="term" value="F:organic cation transmembrane transporter activity"/>
    <property type="evidence" value="ECO:0007669"/>
    <property type="project" value="UniProtKB-ARBA"/>
</dbReference>
<feature type="transmembrane region" description="Helical" evidence="6">
    <location>
        <begin position="407"/>
        <end position="426"/>
    </location>
</feature>
<dbReference type="PANTHER" id="PTHR45649">
    <property type="entry name" value="AMINO-ACID PERMEASE BAT1"/>
    <property type="match status" value="1"/>
</dbReference>
<dbReference type="Pfam" id="PF13520">
    <property type="entry name" value="AA_permease_2"/>
    <property type="match status" value="1"/>
</dbReference>
<feature type="transmembrane region" description="Helical" evidence="6">
    <location>
        <begin position="508"/>
        <end position="526"/>
    </location>
</feature>
<evidence type="ECO:0000313" key="7">
    <source>
        <dbReference type="EMBL" id="KRZ98629.1"/>
    </source>
</evidence>
<evidence type="ECO:0000256" key="2">
    <source>
        <dbReference type="ARBA" id="ARBA00022448"/>
    </source>
</evidence>
<comment type="subcellular location">
    <subcellularLocation>
        <location evidence="1">Membrane</location>
        <topology evidence="1">Multi-pass membrane protein</topology>
    </subcellularLocation>
</comment>
<dbReference type="FunFam" id="1.20.1740.10:FF:000046">
    <property type="entry name" value="Amino-acid permease, putative"/>
    <property type="match status" value="1"/>
</dbReference>
<keyword evidence="8" id="KW-1185">Reference proteome</keyword>
<feature type="transmembrane region" description="Helical" evidence="6">
    <location>
        <begin position="361"/>
        <end position="386"/>
    </location>
</feature>
<feature type="transmembrane region" description="Helical" evidence="6">
    <location>
        <begin position="304"/>
        <end position="327"/>
    </location>
</feature>
<dbReference type="GO" id="GO:0016020">
    <property type="term" value="C:membrane"/>
    <property type="evidence" value="ECO:0007669"/>
    <property type="project" value="UniProtKB-SubCell"/>
</dbReference>
<dbReference type="Proteomes" id="UP000054251">
    <property type="component" value="Unassembled WGS sequence"/>
</dbReference>
<sequence>MGKNVKSADRLHPVVSNILVDDLNITSVLSNQNITINVDHEVDKDEALILALGYKQEFKREFSLWTLFAVSFSVLGLLPSIAACFDYQQLVVGMSPVPWILAIIFISSVALSMAEVASAFPTSLGTPYAVSQLAPPRWAPVLTWLTCCSNWLCQITAAPSVNNSCAWLILALKTYNSDNGYSPSYGEVYGLTTGIQIVHGIISSMPTRWLATFNSMGTITNILFLVIVFVMILGGNDRQDHFDNITKFNSNDTAWSFYNQTDWPMGIAVLQSFLGVIWAMSGYDSPFHLSEECSNANVAAPRAIVLTATCGGAIGFVFMLAIAYTLVSIDQIAEDPQGLGQPFVTYLTQILSKKAVNAATALTIISSFFMGCSCMLAASRVTYAYARDGFFPLSRYWKIVNKKTQTPVNAVWVNLFIGQLLLLLQFAGDTAIGAIFSVGGISGFVSFTMPTLLKITYANNSFKRGPWHLGRWSRPIGFVSVAFVAVMIPILCFPTVRGDDLTLDQMNWTVIVYFGPMLMSLLWFVIDAHKWYKGPKPNISDEDMVYGNSDIIDGYDNEKGNHDTVISSKDYESA</sequence>
<keyword evidence="3 6" id="KW-0812">Transmembrane</keyword>
<evidence type="ECO:0008006" key="9">
    <source>
        <dbReference type="Google" id="ProtNLM"/>
    </source>
</evidence>
<dbReference type="OrthoDB" id="4476201at2759"/>
<evidence type="ECO:0000256" key="6">
    <source>
        <dbReference type="SAM" id="Phobius"/>
    </source>
</evidence>
<reference evidence="7 8" key="1">
    <citation type="submission" date="2015-11" db="EMBL/GenBank/DDBJ databases">
        <title>The genome of Debaryomyces fabryi.</title>
        <authorList>
            <person name="Tafer H."/>
            <person name="Lopandic K."/>
        </authorList>
    </citation>
    <scope>NUCLEOTIDE SEQUENCE [LARGE SCALE GENOMIC DNA]</scope>
    <source>
        <strain evidence="7 8">CBS 789</strain>
    </source>
</reference>
<feature type="transmembrane region" description="Helical" evidence="6">
    <location>
        <begin position="476"/>
        <end position="496"/>
    </location>
</feature>
<evidence type="ECO:0000256" key="4">
    <source>
        <dbReference type="ARBA" id="ARBA00022989"/>
    </source>
</evidence>
<proteinExistence type="predicted"/>
<dbReference type="PANTHER" id="PTHR45649:SF29">
    <property type="entry name" value="AMINO ACID TRANSPORTER (EUROFUNG)"/>
    <property type="match status" value="1"/>
</dbReference>
<dbReference type="GeneID" id="26842624"/>
<gene>
    <name evidence="7" type="ORF">AC631_05615</name>
</gene>
<feature type="transmembrane region" description="Helical" evidence="6">
    <location>
        <begin position="209"/>
        <end position="233"/>
    </location>
</feature>
<organism evidence="7 8">
    <name type="scientific">Debaryomyces fabryi</name>
    <dbReference type="NCBI Taxonomy" id="58627"/>
    <lineage>
        <taxon>Eukaryota</taxon>
        <taxon>Fungi</taxon>
        <taxon>Dikarya</taxon>
        <taxon>Ascomycota</taxon>
        <taxon>Saccharomycotina</taxon>
        <taxon>Pichiomycetes</taxon>
        <taxon>Debaryomycetaceae</taxon>
        <taxon>Debaryomyces</taxon>
    </lineage>
</organism>
<evidence type="ECO:0000256" key="1">
    <source>
        <dbReference type="ARBA" id="ARBA00004141"/>
    </source>
</evidence>
<name>A0A0V1PQX0_9ASCO</name>
<dbReference type="Gene3D" id="1.20.1740.10">
    <property type="entry name" value="Amino acid/polyamine transporter I"/>
    <property type="match status" value="1"/>
</dbReference>
<keyword evidence="4 6" id="KW-1133">Transmembrane helix</keyword>
<dbReference type="InterPro" id="IPR002293">
    <property type="entry name" value="AA/rel_permease1"/>
</dbReference>
<keyword evidence="5 6" id="KW-0472">Membrane</keyword>